<sequence length="267" mass="29040">MTEFARLLVMLAVAATAVTFAGSLARWLLDEDRRIRRALAKVLGGAPDAFIVAKGRGRGVGFRLTTGLIATTWDKGGWCLIYKLNELVGAELLVDGQSVGRVFRDEPKRFLDRTYGEAQSVVLRLVFDDPKHADFELDLWIPSDAALRSAPTAAKAAQEANSWLARIEAILKRAPGSRNPPPPTPIARREAAPPTPAPQPVYDDFDDEDDVALHEPPPPPRPQPAPAPAPKGAKPPAPAKDALPLFADVIDDDPPWDEDDGKEPRLF</sequence>
<gene>
    <name evidence="2" type="ORF">ABOZ73_02155</name>
</gene>
<proteinExistence type="predicted"/>
<dbReference type="AlphaFoldDB" id="A0AB39KU75"/>
<feature type="compositionally biased region" description="Acidic residues" evidence="1">
    <location>
        <begin position="249"/>
        <end position="261"/>
    </location>
</feature>
<feature type="region of interest" description="Disordered" evidence="1">
    <location>
        <begin position="173"/>
        <end position="267"/>
    </location>
</feature>
<name>A0AB39KU75_9CAUL</name>
<accession>A0AB39KU75</accession>
<dbReference type="RefSeq" id="WP_369060334.1">
    <property type="nucleotide sequence ID" value="NZ_CP158375.1"/>
</dbReference>
<protein>
    <submittedName>
        <fullName evidence="2">Uncharacterized protein</fullName>
    </submittedName>
</protein>
<feature type="compositionally biased region" description="Pro residues" evidence="1">
    <location>
        <begin position="215"/>
        <end position="238"/>
    </location>
</feature>
<reference evidence="2" key="1">
    <citation type="submission" date="2024-06" db="EMBL/GenBank/DDBJ databases">
        <title>Caulobacter inopinatus, sp. nov.</title>
        <authorList>
            <person name="Donachie S.P."/>
        </authorList>
    </citation>
    <scope>NUCLEOTIDE SEQUENCE</scope>
    <source>
        <strain evidence="2">73W</strain>
    </source>
</reference>
<evidence type="ECO:0000313" key="2">
    <source>
        <dbReference type="EMBL" id="XDO97243.1"/>
    </source>
</evidence>
<evidence type="ECO:0000256" key="1">
    <source>
        <dbReference type="SAM" id="MobiDB-lite"/>
    </source>
</evidence>
<organism evidence="2">
    <name type="scientific">Caulobacter sp. 73W</name>
    <dbReference type="NCBI Taxonomy" id="3161137"/>
    <lineage>
        <taxon>Bacteria</taxon>
        <taxon>Pseudomonadati</taxon>
        <taxon>Pseudomonadota</taxon>
        <taxon>Alphaproteobacteria</taxon>
        <taxon>Caulobacterales</taxon>
        <taxon>Caulobacteraceae</taxon>
        <taxon>Caulobacter</taxon>
    </lineage>
</organism>
<dbReference type="EMBL" id="CP158375">
    <property type="protein sequence ID" value="XDO97243.1"/>
    <property type="molecule type" value="Genomic_DNA"/>
</dbReference>